<keyword evidence="2" id="KW-1133">Transmembrane helix</keyword>
<comment type="caution">
    <text evidence="3">The sequence shown here is derived from an EMBL/GenBank/DDBJ whole genome shotgun (WGS) entry which is preliminary data.</text>
</comment>
<feature type="transmembrane region" description="Helical" evidence="2">
    <location>
        <begin position="55"/>
        <end position="75"/>
    </location>
</feature>
<name>A0A3M2JBY1_9CELL</name>
<dbReference type="Proteomes" id="UP000269289">
    <property type="component" value="Unassembled WGS sequence"/>
</dbReference>
<evidence type="ECO:0000313" key="3">
    <source>
        <dbReference type="EMBL" id="RMI09023.1"/>
    </source>
</evidence>
<gene>
    <name evidence="3" type="ORF">EBM89_12035</name>
</gene>
<accession>A0A3M2JBY1</accession>
<evidence type="ECO:0000256" key="2">
    <source>
        <dbReference type="SAM" id="Phobius"/>
    </source>
</evidence>
<keyword evidence="2" id="KW-0812">Transmembrane</keyword>
<keyword evidence="2" id="KW-0472">Membrane</keyword>
<dbReference type="EMBL" id="RFFI01000063">
    <property type="protein sequence ID" value="RMI09023.1"/>
    <property type="molecule type" value="Genomic_DNA"/>
</dbReference>
<keyword evidence="4" id="KW-1185">Reference proteome</keyword>
<evidence type="ECO:0000256" key="1">
    <source>
        <dbReference type="SAM" id="MobiDB-lite"/>
    </source>
</evidence>
<protein>
    <submittedName>
        <fullName evidence="3">Uncharacterized protein</fullName>
    </submittedName>
</protein>
<evidence type="ECO:0000313" key="4">
    <source>
        <dbReference type="Proteomes" id="UP000269289"/>
    </source>
</evidence>
<feature type="region of interest" description="Disordered" evidence="1">
    <location>
        <begin position="96"/>
        <end position="156"/>
    </location>
</feature>
<feature type="compositionally biased region" description="Basic and acidic residues" evidence="1">
    <location>
        <begin position="132"/>
        <end position="141"/>
    </location>
</feature>
<reference evidence="3 4" key="1">
    <citation type="submission" date="2018-10" db="EMBL/GenBank/DDBJ databases">
        <title>Isolation, diversity and antifungal activity of actinobacteria from wheat.</title>
        <authorList>
            <person name="Han C."/>
        </authorList>
    </citation>
    <scope>NUCLEOTIDE SEQUENCE [LARGE SCALE GENOMIC DNA]</scope>
    <source>
        <strain evidence="3 4">NEAU-YY56</strain>
    </source>
</reference>
<organism evidence="3 4">
    <name type="scientific">Cellulomonas triticagri</name>
    <dbReference type="NCBI Taxonomy" id="2483352"/>
    <lineage>
        <taxon>Bacteria</taxon>
        <taxon>Bacillati</taxon>
        <taxon>Actinomycetota</taxon>
        <taxon>Actinomycetes</taxon>
        <taxon>Micrococcales</taxon>
        <taxon>Cellulomonadaceae</taxon>
        <taxon>Cellulomonas</taxon>
    </lineage>
</organism>
<dbReference type="AlphaFoldDB" id="A0A3M2JBY1"/>
<sequence>MIALGPVLVAAAITAAAVAVLWLVTLPAADPDGVCPAIYPGPWWCTEGQIRDRGVRLTQALLLTFGVVVLAATLLHRRWPRAAWLPVLALCRWRAGSPRSRRPPDGDAPGAPGARGRHSFPRSSVLTDDLVDDGRPRRTHDGPGTPRGAGPVVSCR</sequence>
<proteinExistence type="predicted"/>